<dbReference type="EMBL" id="CP182909">
    <property type="protein sequence ID" value="XPM66921.1"/>
    <property type="molecule type" value="Genomic_DNA"/>
</dbReference>
<dbReference type="Proteomes" id="UP000095472">
    <property type="component" value="Chromosome"/>
</dbReference>
<evidence type="ECO:0000313" key="1">
    <source>
        <dbReference type="EMBL" id="XPM66921.1"/>
    </source>
</evidence>
<keyword evidence="2" id="KW-1185">Reference proteome</keyword>
<name>A0ACD5H263_9CYAN</name>
<evidence type="ECO:0000313" key="2">
    <source>
        <dbReference type="Proteomes" id="UP000095472"/>
    </source>
</evidence>
<accession>A0ACD5H263</accession>
<gene>
    <name evidence="1" type="ORF">BH720_018125</name>
</gene>
<reference evidence="1 2" key="1">
    <citation type="journal article" date="2016" name="Genome Announc.">
        <title>Draft Genome Sequence of the Thermotolerant Cyanobacterium Desertifilum sp. IPPAS B-1220.</title>
        <authorList>
            <person name="Mironov K.S."/>
            <person name="Sinetova M.A."/>
            <person name="Bolatkhan K."/>
            <person name="Zayadan B.K."/>
            <person name="Ustinova V.V."/>
            <person name="Kupriyanova E.V."/>
            <person name="Skrypnik A.N."/>
            <person name="Gogoleva N.E."/>
            <person name="Gogolev Y.V."/>
            <person name="Los D.A."/>
        </authorList>
    </citation>
    <scope>NUCLEOTIDE SEQUENCE [LARGE SCALE GENOMIC DNA]</scope>
    <source>
        <strain evidence="1 2">IPPAS B-1220</strain>
    </source>
</reference>
<protein>
    <submittedName>
        <fullName evidence="1">Uncharacterized protein</fullName>
    </submittedName>
</protein>
<sequence>MKASFRHFVPDQVLSAFTELLSVQRLRGRLLVWGFWRVRFSILAIVRFGQMRAVLALNIVNRSYGELFQPLDYEQGAPIGFLLIEKLATQLLGENEYALRLLPFVSSIVALVLVLRFAKQWLVPAAVPIAAALMAGLPHLIYFSTEVKQYSSDVAIALLALGLALRSHQRSCSLKNAFLYGILGAIFIWCAHPAIFVLGGVSLSCLYLNFRQRKPVISSQLFLIYSLWLLSFLAFYWFSLNDLSSQEVLIESWRNKRGFPEEYFDIGWVFETFLLFFHKPLGFEEPLVGFGLFTFILGCVAGFSRHKSILLILASPFLVTLLAASLEKYPFANRLILFLTPFAILIMAEGAGQLWQSLQRNARQKIGTVFLIALLGIPVGNIVYYSLIPTHREEIRPVLQYITKYHQPSDVLYVYQRGIYQFLFYAHRFGFEPGEYILGVEDLDHYQGENVALKTWERYKADLDNLQGNERVWVLFSHVGADSRERKTITSYLDIIGTQLDAYKQEGAVVFLYNLSQKSSAPVLP</sequence>
<proteinExistence type="predicted"/>
<organism evidence="1 2">
    <name type="scientific">Desertifilum tharense IPPAS B-1220</name>
    <dbReference type="NCBI Taxonomy" id="1781255"/>
    <lineage>
        <taxon>Bacteria</taxon>
        <taxon>Bacillati</taxon>
        <taxon>Cyanobacteriota</taxon>
        <taxon>Cyanophyceae</taxon>
        <taxon>Desertifilales</taxon>
        <taxon>Desertifilaceae</taxon>
        <taxon>Desertifilum</taxon>
    </lineage>
</organism>